<sequence length="306" mass="32927">MIGGERLIIEVPASTANLGPGFDSIGLALNLYLRMEVVKQDQWEVIPMTEELSMYPSDKKNFIIQTAIETAKEFQAEIPPCQVIIDSDIPIARGLGSSASAIVAGIELADALCELHLSKQEKLRVAAMFEGHPDNVGASLMGGLVIGNQSKTDVDAVVFRELEVEVIACIPSTELLTKESRGLLPEHLSFKDAVQAGAVGNVMIASLLSGNYELAGKMMMQDLYHHPYRKQVVPHLEEIEKLAPSLGALGVALSGAGPTVLCLVAPGRGLEVAQGLAVEMPHMKFNCLHIDQVGSRVYKKNMNVTC</sequence>
<dbReference type="RefSeq" id="WP_307478685.1">
    <property type="nucleotide sequence ID" value="NZ_JAUSUB010000032.1"/>
</dbReference>
<dbReference type="PRINTS" id="PR00958">
    <property type="entry name" value="HOMSERKINASE"/>
</dbReference>
<proteinExistence type="inferred from homology"/>
<evidence type="ECO:0000256" key="1">
    <source>
        <dbReference type="ARBA" id="ARBA00005015"/>
    </source>
</evidence>
<keyword evidence="13" id="KW-0963">Cytoplasm</keyword>
<evidence type="ECO:0000256" key="6">
    <source>
        <dbReference type="ARBA" id="ARBA00022679"/>
    </source>
</evidence>
<dbReference type="InterPro" id="IPR014721">
    <property type="entry name" value="Ribsml_uS5_D2-typ_fold_subgr"/>
</dbReference>
<evidence type="ECO:0000256" key="8">
    <source>
        <dbReference type="ARBA" id="ARBA00022741"/>
    </source>
</evidence>
<dbReference type="InterPro" id="IPR036554">
    <property type="entry name" value="GHMP_kinase_C_sf"/>
</dbReference>
<evidence type="ECO:0000256" key="9">
    <source>
        <dbReference type="ARBA" id="ARBA00022777"/>
    </source>
</evidence>
<evidence type="ECO:0000313" key="17">
    <source>
        <dbReference type="Proteomes" id="UP001238088"/>
    </source>
</evidence>
<keyword evidence="17" id="KW-1185">Reference proteome</keyword>
<evidence type="ECO:0000256" key="12">
    <source>
        <dbReference type="ARBA" id="ARBA00049954"/>
    </source>
</evidence>
<comment type="catalytic activity">
    <reaction evidence="11 13">
        <text>L-homoserine + ATP = O-phospho-L-homoserine + ADP + H(+)</text>
        <dbReference type="Rhea" id="RHEA:13985"/>
        <dbReference type="ChEBI" id="CHEBI:15378"/>
        <dbReference type="ChEBI" id="CHEBI:30616"/>
        <dbReference type="ChEBI" id="CHEBI:57476"/>
        <dbReference type="ChEBI" id="CHEBI:57590"/>
        <dbReference type="ChEBI" id="CHEBI:456216"/>
        <dbReference type="EC" id="2.7.1.39"/>
    </reaction>
</comment>
<dbReference type="SUPFAM" id="SSF55060">
    <property type="entry name" value="GHMP Kinase, C-terminal domain"/>
    <property type="match status" value="1"/>
</dbReference>
<organism evidence="16 17">
    <name type="scientific">Cytobacillus purgationiresistens</name>
    <dbReference type="NCBI Taxonomy" id="863449"/>
    <lineage>
        <taxon>Bacteria</taxon>
        <taxon>Bacillati</taxon>
        <taxon>Bacillota</taxon>
        <taxon>Bacilli</taxon>
        <taxon>Bacillales</taxon>
        <taxon>Bacillaceae</taxon>
        <taxon>Cytobacillus</taxon>
    </lineage>
</organism>
<evidence type="ECO:0000313" key="16">
    <source>
        <dbReference type="EMBL" id="MDQ0273067.1"/>
    </source>
</evidence>
<evidence type="ECO:0000256" key="3">
    <source>
        <dbReference type="ARBA" id="ARBA00012078"/>
    </source>
</evidence>
<evidence type="ECO:0000256" key="2">
    <source>
        <dbReference type="ARBA" id="ARBA00007370"/>
    </source>
</evidence>
<dbReference type="HAMAP" id="MF_00384">
    <property type="entry name" value="Homoser_kinase"/>
    <property type="match status" value="1"/>
</dbReference>
<dbReference type="Gene3D" id="3.30.70.890">
    <property type="entry name" value="GHMP kinase, C-terminal domain"/>
    <property type="match status" value="1"/>
</dbReference>
<dbReference type="InterPro" id="IPR006204">
    <property type="entry name" value="GHMP_kinase_N_dom"/>
</dbReference>
<dbReference type="GO" id="GO:0004413">
    <property type="term" value="F:homoserine kinase activity"/>
    <property type="evidence" value="ECO:0007669"/>
    <property type="project" value="UniProtKB-EC"/>
</dbReference>
<feature type="domain" description="GHMP kinase C-terminal" evidence="15">
    <location>
        <begin position="203"/>
        <end position="265"/>
    </location>
</feature>
<keyword evidence="7 13" id="KW-0791">Threonine biosynthesis</keyword>
<dbReference type="NCBIfam" id="TIGR00191">
    <property type="entry name" value="thrB"/>
    <property type="match status" value="1"/>
</dbReference>
<dbReference type="InterPro" id="IPR020568">
    <property type="entry name" value="Ribosomal_Su5_D2-typ_SF"/>
</dbReference>
<keyword evidence="9 13" id="KW-0418">Kinase</keyword>
<keyword evidence="10 13" id="KW-0067">ATP-binding</keyword>
<keyword evidence="5 13" id="KW-0028">Amino-acid biosynthesis</keyword>
<dbReference type="Pfam" id="PF08544">
    <property type="entry name" value="GHMP_kinases_C"/>
    <property type="match status" value="1"/>
</dbReference>
<dbReference type="PANTHER" id="PTHR20861:SF1">
    <property type="entry name" value="HOMOSERINE KINASE"/>
    <property type="match status" value="1"/>
</dbReference>
<evidence type="ECO:0000256" key="13">
    <source>
        <dbReference type="HAMAP-Rule" id="MF_00384"/>
    </source>
</evidence>
<feature type="domain" description="GHMP kinase N-terminal" evidence="14">
    <location>
        <begin position="63"/>
        <end position="143"/>
    </location>
</feature>
<dbReference type="InterPro" id="IPR013750">
    <property type="entry name" value="GHMP_kinase_C_dom"/>
</dbReference>
<evidence type="ECO:0000256" key="11">
    <source>
        <dbReference type="ARBA" id="ARBA00049375"/>
    </source>
</evidence>
<comment type="similarity">
    <text evidence="2 13">Belongs to the GHMP kinase family. Homoserine kinase subfamily.</text>
</comment>
<dbReference type="EMBL" id="JAUSUB010000032">
    <property type="protein sequence ID" value="MDQ0273067.1"/>
    <property type="molecule type" value="Genomic_DNA"/>
</dbReference>
<feature type="binding site" evidence="13">
    <location>
        <begin position="90"/>
        <end position="100"/>
    </location>
    <ligand>
        <name>ATP</name>
        <dbReference type="ChEBI" id="CHEBI:30616"/>
    </ligand>
</feature>
<dbReference type="PIRSF" id="PIRSF000676">
    <property type="entry name" value="Homoser_kin"/>
    <property type="match status" value="1"/>
</dbReference>
<gene>
    <name evidence="13" type="primary">thrB</name>
    <name evidence="16" type="ORF">J2S17_004961</name>
</gene>
<evidence type="ECO:0000256" key="4">
    <source>
        <dbReference type="ARBA" id="ARBA00017858"/>
    </source>
</evidence>
<comment type="subcellular location">
    <subcellularLocation>
        <location evidence="13">Cytoplasm</location>
    </subcellularLocation>
</comment>
<dbReference type="PROSITE" id="PS00627">
    <property type="entry name" value="GHMP_KINASES_ATP"/>
    <property type="match status" value="1"/>
</dbReference>
<dbReference type="PANTHER" id="PTHR20861">
    <property type="entry name" value="HOMOSERINE/4-DIPHOSPHOCYTIDYL-2-C-METHYL-D-ERYTHRITOL KINASE"/>
    <property type="match status" value="1"/>
</dbReference>
<reference evidence="16 17" key="1">
    <citation type="submission" date="2023-07" db="EMBL/GenBank/DDBJ databases">
        <title>Genomic Encyclopedia of Type Strains, Phase IV (KMG-IV): sequencing the most valuable type-strain genomes for metagenomic binning, comparative biology and taxonomic classification.</title>
        <authorList>
            <person name="Goeker M."/>
        </authorList>
    </citation>
    <scope>NUCLEOTIDE SEQUENCE [LARGE SCALE GENOMIC DNA]</scope>
    <source>
        <strain evidence="16 17">DSM 23494</strain>
    </source>
</reference>
<keyword evidence="6 13" id="KW-0808">Transferase</keyword>
<accession>A0ABU0AQL2</accession>
<dbReference type="Gene3D" id="3.30.230.10">
    <property type="match status" value="1"/>
</dbReference>
<comment type="caution">
    <text evidence="16">The sequence shown here is derived from an EMBL/GenBank/DDBJ whole genome shotgun (WGS) entry which is preliminary data.</text>
</comment>
<dbReference type="InterPro" id="IPR006203">
    <property type="entry name" value="GHMP_knse_ATP-bd_CS"/>
</dbReference>
<protein>
    <recommendedName>
        <fullName evidence="4 13">Homoserine kinase</fullName>
        <shortName evidence="13">HK</shortName>
        <shortName evidence="13">HSK</shortName>
        <ecNumber evidence="3 13">2.7.1.39</ecNumber>
    </recommendedName>
</protein>
<evidence type="ECO:0000256" key="7">
    <source>
        <dbReference type="ARBA" id="ARBA00022697"/>
    </source>
</evidence>
<evidence type="ECO:0000259" key="15">
    <source>
        <dbReference type="Pfam" id="PF08544"/>
    </source>
</evidence>
<dbReference type="Pfam" id="PF00288">
    <property type="entry name" value="GHMP_kinases_N"/>
    <property type="match status" value="1"/>
</dbReference>
<name>A0ABU0AQL2_9BACI</name>
<comment type="function">
    <text evidence="12 13">Catalyzes the ATP-dependent phosphorylation of L-homoserine to L-homoserine phosphate.</text>
</comment>
<evidence type="ECO:0000256" key="10">
    <source>
        <dbReference type="ARBA" id="ARBA00022840"/>
    </source>
</evidence>
<comment type="pathway">
    <text evidence="1 13">Amino-acid biosynthesis; L-threonine biosynthesis; L-threonine from L-aspartate: step 4/5.</text>
</comment>
<dbReference type="SUPFAM" id="SSF54211">
    <property type="entry name" value="Ribosomal protein S5 domain 2-like"/>
    <property type="match status" value="1"/>
</dbReference>
<dbReference type="Proteomes" id="UP001238088">
    <property type="component" value="Unassembled WGS sequence"/>
</dbReference>
<keyword evidence="8 13" id="KW-0547">Nucleotide-binding</keyword>
<evidence type="ECO:0000256" key="5">
    <source>
        <dbReference type="ARBA" id="ARBA00022605"/>
    </source>
</evidence>
<evidence type="ECO:0000259" key="14">
    <source>
        <dbReference type="Pfam" id="PF00288"/>
    </source>
</evidence>
<dbReference type="InterPro" id="IPR000870">
    <property type="entry name" value="Homoserine_kinase"/>
</dbReference>
<dbReference type="EC" id="2.7.1.39" evidence="3 13"/>